<accession>A0A0F8WG79</accession>
<organism evidence="1">
    <name type="scientific">marine sediment metagenome</name>
    <dbReference type="NCBI Taxonomy" id="412755"/>
    <lineage>
        <taxon>unclassified sequences</taxon>
        <taxon>metagenomes</taxon>
        <taxon>ecological metagenomes</taxon>
    </lineage>
</organism>
<evidence type="ECO:0008006" key="2">
    <source>
        <dbReference type="Google" id="ProtNLM"/>
    </source>
</evidence>
<comment type="caution">
    <text evidence="1">The sequence shown here is derived from an EMBL/GenBank/DDBJ whole genome shotgun (WGS) entry which is preliminary data.</text>
</comment>
<protein>
    <recommendedName>
        <fullName evidence="2">HTH cro/C1-type domain-containing protein</fullName>
    </recommendedName>
</protein>
<dbReference type="EMBL" id="LAZR01065415">
    <property type="protein sequence ID" value="KKK55593.1"/>
    <property type="molecule type" value="Genomic_DNA"/>
</dbReference>
<name>A0A0F8WG79_9ZZZZ</name>
<reference evidence="1" key="1">
    <citation type="journal article" date="2015" name="Nature">
        <title>Complex archaea that bridge the gap between prokaryotes and eukaryotes.</title>
        <authorList>
            <person name="Spang A."/>
            <person name="Saw J.H."/>
            <person name="Jorgensen S.L."/>
            <person name="Zaremba-Niedzwiedzka K."/>
            <person name="Martijn J."/>
            <person name="Lind A.E."/>
            <person name="van Eijk R."/>
            <person name="Schleper C."/>
            <person name="Guy L."/>
            <person name="Ettema T.J."/>
        </authorList>
    </citation>
    <scope>NUCLEOTIDE SEQUENCE</scope>
</reference>
<evidence type="ECO:0000313" key="1">
    <source>
        <dbReference type="EMBL" id="KKK55593.1"/>
    </source>
</evidence>
<gene>
    <name evidence="1" type="ORF">LCGC14_3073010</name>
</gene>
<proteinExistence type="predicted"/>
<sequence length="67" mass="7902">MESFTEIVKTWGRADMAKDLGVTEERVRNWERLDSIPDDFFRRLLDKAPKRNIRISPDLLIDLAARN</sequence>
<dbReference type="AlphaFoldDB" id="A0A0F8WG79"/>